<comment type="caution">
    <text evidence="4">The sequence shown here is derived from an EMBL/GenBank/DDBJ whole genome shotgun (WGS) entry which is preliminary data.</text>
</comment>
<evidence type="ECO:0000256" key="1">
    <source>
        <dbReference type="ARBA" id="ARBA00022676"/>
    </source>
</evidence>
<protein>
    <recommendedName>
        <fullName evidence="3">Glycosyltransferase 2-like domain-containing protein</fullName>
    </recommendedName>
</protein>
<evidence type="ECO:0000313" key="4">
    <source>
        <dbReference type="EMBL" id="RIX75724.1"/>
    </source>
</evidence>
<organism evidence="4 5">
    <name type="scientific">Acidovorax cavernicola</name>
    <dbReference type="NCBI Taxonomy" id="1675792"/>
    <lineage>
        <taxon>Bacteria</taxon>
        <taxon>Pseudomonadati</taxon>
        <taxon>Pseudomonadota</taxon>
        <taxon>Betaproteobacteria</taxon>
        <taxon>Burkholderiales</taxon>
        <taxon>Comamonadaceae</taxon>
        <taxon>Acidovorax</taxon>
    </lineage>
</organism>
<keyword evidence="1" id="KW-0328">Glycosyltransferase</keyword>
<dbReference type="GO" id="GO:0016020">
    <property type="term" value="C:membrane"/>
    <property type="evidence" value="ECO:0007669"/>
    <property type="project" value="InterPro"/>
</dbReference>
<dbReference type="Pfam" id="PF00535">
    <property type="entry name" value="Glycos_transf_2"/>
    <property type="match status" value="1"/>
</dbReference>
<name>A0A9X8D0W4_9BURK</name>
<dbReference type="EMBL" id="QXMN01000040">
    <property type="protein sequence ID" value="RIX75724.1"/>
    <property type="molecule type" value="Genomic_DNA"/>
</dbReference>
<dbReference type="RefSeq" id="WP_119556835.1">
    <property type="nucleotide sequence ID" value="NZ_QXMN01000040.1"/>
</dbReference>
<accession>A0A9X8D0W4</accession>
<dbReference type="InterPro" id="IPR029044">
    <property type="entry name" value="Nucleotide-diphossugar_trans"/>
</dbReference>
<keyword evidence="2" id="KW-0808">Transferase</keyword>
<dbReference type="GO" id="GO:0016757">
    <property type="term" value="F:glycosyltransferase activity"/>
    <property type="evidence" value="ECO:0007669"/>
    <property type="project" value="UniProtKB-KW"/>
</dbReference>
<feature type="domain" description="Glycosyltransferase 2-like" evidence="3">
    <location>
        <begin position="819"/>
        <end position="922"/>
    </location>
</feature>
<dbReference type="AlphaFoldDB" id="A0A9X8D0W4"/>
<evidence type="ECO:0000313" key="5">
    <source>
        <dbReference type="Proteomes" id="UP000265619"/>
    </source>
</evidence>
<evidence type="ECO:0000259" key="3">
    <source>
        <dbReference type="Pfam" id="PF00535"/>
    </source>
</evidence>
<evidence type="ECO:0000256" key="2">
    <source>
        <dbReference type="ARBA" id="ARBA00022679"/>
    </source>
</evidence>
<reference evidence="4 5" key="1">
    <citation type="submission" date="2018-09" db="EMBL/GenBank/DDBJ databases">
        <title>Acidovorax cavernicola nov. sp. isolated from Gruta de las Maravillas (Aracena, Spain).</title>
        <authorList>
            <person name="Jurado V."/>
            <person name="Gutierrez-Patricio S."/>
            <person name="Gonzalez-Pimentel J.L."/>
            <person name="Miller A.Z."/>
            <person name="Laiz L."/>
            <person name="Saiz-Jimenez C."/>
        </authorList>
    </citation>
    <scope>NUCLEOTIDE SEQUENCE [LARGE SCALE GENOMIC DNA]</scope>
    <source>
        <strain evidence="4 5">1011MAR4D40.2</strain>
    </source>
</reference>
<dbReference type="Gene3D" id="3.90.550.10">
    <property type="entry name" value="Spore Coat Polysaccharide Biosynthesis Protein SpsA, Chain A"/>
    <property type="match status" value="2"/>
</dbReference>
<dbReference type="SUPFAM" id="SSF53448">
    <property type="entry name" value="Nucleotide-diphospho-sugar transferases"/>
    <property type="match status" value="2"/>
</dbReference>
<dbReference type="PANTHER" id="PTHR31306:SF4">
    <property type="entry name" value="ALPHA-1,2-GALACTOSYLTRANSFERASE"/>
    <property type="match status" value="1"/>
</dbReference>
<dbReference type="GO" id="GO:0006487">
    <property type="term" value="P:protein N-linked glycosylation"/>
    <property type="evidence" value="ECO:0007669"/>
    <property type="project" value="TreeGrafter"/>
</dbReference>
<dbReference type="OrthoDB" id="8912709at2"/>
<dbReference type="PANTHER" id="PTHR31306">
    <property type="entry name" value="ALPHA-1,6-MANNOSYLTRANSFERASE MNN11-RELATED"/>
    <property type="match status" value="1"/>
</dbReference>
<keyword evidence="5" id="KW-1185">Reference proteome</keyword>
<dbReference type="Proteomes" id="UP000265619">
    <property type="component" value="Unassembled WGS sequence"/>
</dbReference>
<sequence>MSPASVRFHSIMLRADADAFADNHRAYCARWGYTHRLHAIGTPHNSARTLLIYKYSVVNAALADAPDGTLLVFADDSAAFLAPLPAPAVIGDAAHWIAENEHHHRPEGSCFMLRAGPEATALVAAVLERLRVAPEADTDRWAHRELEGLTAHPHQQLIDGRHYPNLLFARFGHYLPEVSAFVLSFNPAVHVDVQDWRMRSIFVAHLNTVLARDGQLYDDLPPAPMGAPDYEVRNAGRPVALLTSYTPNIAMYAHLGERNVSAYADHHGYTHHIYRDLPTDLRGRVAGNWIKPRLLLKHLADHEQVAWVDADILIHDRTRPLAALLRGRPAALARDVSGYEFNSGFMVFSNTPACIAYLERVQALIDEVADKSGIYLSGGDQSFFVAAWREAGGEAAMPLSDGVSFNSHPALHDADSFMLHYMGYPDRFRALVMRHDTLRIEHGTSGPHDAPPASVLSPAQREQRRQRLHFTHLHGIPDVDQFDDIVESYRLAAEALGYETSFAPHQLDPDVVNVVFFVWRTDWQWFAKLHPRCIIVNFEHLTPGNFCFSEAYQATLRNCYLWEYSLANFQKNVELGFTASDHVPLAYQRGAGAEPAAEAVLPAAEQDIDVVFFGATTPRRVQVLEALIARGVRVVLPMPRPWRNVERDAHLRRAKVVINMHQLDNSRIVEIPRLTVLLRNRKAVVCELYPDSDIDPSLRDAVEGAPWEGLVDATLRLLANPARRAELERIGYERLTARAQTAWLGPALDRYFQWQAQQPGTWSEAALAQRFRVTVVIAGERAAATPPSSLAAQAQCELAVIRVTTAAHASDVAAHPDDTLILLPGRFSRAGARDAAVRQADADYLVFWEGEDTATPDRFHQQAAFLAAHPEIDIVGSWLEEGEDGALQVHRTPELDHEIRAEFLGTDRVLRARTCMFRREFLVRHHLRHDAAFDGDPEGQYFLHRCAAAGARLAAIPLPLCRRGVSTLNDVEALAASDAAVRSQHALLRGYFPSLAAHEHEQLAQMRAAYWPPDAAFAASMLALMARVAALPSLPPHLERATLARVLRREAVRLILRYRMADLIDAAWLAQRMDTPEVADFLAPARDQLIGKI</sequence>
<dbReference type="InterPro" id="IPR008630">
    <property type="entry name" value="Glyco_trans_34"/>
</dbReference>
<proteinExistence type="predicted"/>
<gene>
    <name evidence="4" type="ORF">D3H34_24430</name>
</gene>
<dbReference type="InterPro" id="IPR001173">
    <property type="entry name" value="Glyco_trans_2-like"/>
</dbReference>